<evidence type="ECO:0000256" key="1">
    <source>
        <dbReference type="SAM" id="Phobius"/>
    </source>
</evidence>
<evidence type="ECO:0008006" key="4">
    <source>
        <dbReference type="Google" id="ProtNLM"/>
    </source>
</evidence>
<protein>
    <recommendedName>
        <fullName evidence="4">DUF4860 domain-containing protein</fullName>
    </recommendedName>
</protein>
<evidence type="ECO:0000313" key="2">
    <source>
        <dbReference type="EMBL" id="KEZ90882.1"/>
    </source>
</evidence>
<accession>A0A084JPJ8</accession>
<dbReference type="STRING" id="29354.IO98_05705"/>
<dbReference type="RefSeq" id="WP_205621735.1">
    <property type="nucleotide sequence ID" value="NZ_JPME01000008.1"/>
</dbReference>
<comment type="caution">
    <text evidence="2">The sequence shown here is derived from an EMBL/GenBank/DDBJ whole genome shotgun (WGS) entry which is preliminary data.</text>
</comment>
<dbReference type="AlphaFoldDB" id="A0A084JPJ8"/>
<dbReference type="Proteomes" id="UP000028525">
    <property type="component" value="Unassembled WGS sequence"/>
</dbReference>
<keyword evidence="1" id="KW-0472">Membrane</keyword>
<dbReference type="EMBL" id="JPME01000008">
    <property type="protein sequence ID" value="KEZ90882.1"/>
    <property type="molecule type" value="Genomic_DNA"/>
</dbReference>
<reference evidence="2 3" key="1">
    <citation type="submission" date="2014-07" db="EMBL/GenBank/DDBJ databases">
        <title>Draft genome of Clostridium celerecrescens 152B isolated from sediments associated with methane hydrate from Krishna Godavari basin.</title>
        <authorList>
            <person name="Honkalas V.S."/>
            <person name="Dabir A.P."/>
            <person name="Arora P."/>
            <person name="Dhakephalkar P.K."/>
        </authorList>
    </citation>
    <scope>NUCLEOTIDE SEQUENCE [LARGE SCALE GENOMIC DNA]</scope>
    <source>
        <strain evidence="2 3">152B</strain>
    </source>
</reference>
<dbReference type="Pfam" id="PF16152">
    <property type="entry name" value="DUF4860"/>
    <property type="match status" value="1"/>
</dbReference>
<name>A0A084JPJ8_9FIRM</name>
<keyword evidence="1" id="KW-0812">Transmembrane</keyword>
<evidence type="ECO:0000313" key="3">
    <source>
        <dbReference type="Proteomes" id="UP000028525"/>
    </source>
</evidence>
<keyword evidence="1" id="KW-1133">Transmembrane helix</keyword>
<proteinExistence type="predicted"/>
<dbReference type="InterPro" id="IPR032340">
    <property type="entry name" value="DUF4860"/>
</dbReference>
<sequence>MSGKEYQRGQMANALFTILLFLVFVLCALFSVLIGGKVYENINARAENTYQKDVALSYIANKVRQGDETGRVSLTEMAGISVLKLEQEIQDSVYMTLIYYQDGRLWELFTDEESGLGVGDGNEILECSPVSMEMEGRLLHIKTEMEGGGSLWLSLRSGGADDE</sequence>
<feature type="transmembrane region" description="Helical" evidence="1">
    <location>
        <begin position="12"/>
        <end position="34"/>
    </location>
</feature>
<organism evidence="2 3">
    <name type="scientific">Lacrimispora celerecrescens</name>
    <dbReference type="NCBI Taxonomy" id="29354"/>
    <lineage>
        <taxon>Bacteria</taxon>
        <taxon>Bacillati</taxon>
        <taxon>Bacillota</taxon>
        <taxon>Clostridia</taxon>
        <taxon>Lachnospirales</taxon>
        <taxon>Lachnospiraceae</taxon>
        <taxon>Lacrimispora</taxon>
    </lineage>
</organism>
<keyword evidence="3" id="KW-1185">Reference proteome</keyword>
<gene>
    <name evidence="2" type="ORF">IO98_05705</name>
</gene>